<keyword evidence="1" id="KW-1133">Transmembrane helix</keyword>
<dbReference type="AlphaFoldDB" id="A0A2V4L8Q3"/>
<name>A0A2V4L8Q3_AQUAC</name>
<proteinExistence type="predicted"/>
<evidence type="ECO:0000256" key="1">
    <source>
        <dbReference type="SAM" id="Phobius"/>
    </source>
</evidence>
<evidence type="ECO:0000313" key="3">
    <source>
        <dbReference type="Proteomes" id="UP000248146"/>
    </source>
</evidence>
<organism evidence="2 3">
    <name type="scientific">Aquipseudomonas alcaligenes</name>
    <name type="common">Pseudomonas alcaligenes</name>
    <dbReference type="NCBI Taxonomy" id="43263"/>
    <lineage>
        <taxon>Bacteria</taxon>
        <taxon>Pseudomonadati</taxon>
        <taxon>Pseudomonadota</taxon>
        <taxon>Gammaproteobacteria</taxon>
        <taxon>Pseudomonadales</taxon>
        <taxon>Pseudomonadaceae</taxon>
        <taxon>Aquipseudomonas</taxon>
    </lineage>
</organism>
<accession>A0A2V4L8Q3</accession>
<protein>
    <submittedName>
        <fullName evidence="2">Uncharacterized protein</fullName>
    </submittedName>
</protein>
<gene>
    <name evidence="2" type="ORF">DMO17_13965</name>
</gene>
<dbReference type="Proteomes" id="UP000248146">
    <property type="component" value="Unassembled WGS sequence"/>
</dbReference>
<evidence type="ECO:0000313" key="2">
    <source>
        <dbReference type="EMBL" id="PYC22563.1"/>
    </source>
</evidence>
<keyword evidence="1" id="KW-0812">Transmembrane</keyword>
<keyword evidence="1" id="KW-0472">Membrane</keyword>
<feature type="transmembrane region" description="Helical" evidence="1">
    <location>
        <begin position="12"/>
        <end position="30"/>
    </location>
</feature>
<sequence>MQQDQRQSVTIRQFVLLLALLPTILLWALFAPESFRHHTTLNRRLDLIREQAEARKALRQRMLVAAHTSSFPPPI</sequence>
<reference evidence="2 3" key="1">
    <citation type="submission" date="2018-06" db="EMBL/GenBank/DDBJ databases">
        <title>Pseudomonas diversity within urban Lake Michigan freshwaters.</title>
        <authorList>
            <person name="Batrich M."/>
            <person name="Hatzopoulos T."/>
            <person name="Putonti C."/>
        </authorList>
    </citation>
    <scope>NUCLEOTIDE SEQUENCE [LARGE SCALE GENOMIC DNA]</scope>
    <source>
        <strain evidence="2 3">MB-090714</strain>
    </source>
</reference>
<comment type="caution">
    <text evidence="2">The sequence shown here is derived from an EMBL/GenBank/DDBJ whole genome shotgun (WGS) entry which is preliminary data.</text>
</comment>
<dbReference type="EMBL" id="QJRX01000007">
    <property type="protein sequence ID" value="PYC22563.1"/>
    <property type="molecule type" value="Genomic_DNA"/>
</dbReference>